<evidence type="ECO:0000313" key="4">
    <source>
        <dbReference type="Proteomes" id="UP000199696"/>
    </source>
</evidence>
<gene>
    <name evidence="3" type="ORF">GA0070604_4237</name>
</gene>
<dbReference type="GO" id="GO:0043041">
    <property type="term" value="P:amino acid activation for nonribosomal peptide biosynthetic process"/>
    <property type="evidence" value="ECO:0007669"/>
    <property type="project" value="TreeGrafter"/>
</dbReference>
<dbReference type="PANTHER" id="PTHR45527">
    <property type="entry name" value="NONRIBOSOMAL PEPTIDE SYNTHETASE"/>
    <property type="match status" value="1"/>
</dbReference>
<dbReference type="InterPro" id="IPR045851">
    <property type="entry name" value="AMP-bd_C_sf"/>
</dbReference>
<dbReference type="Proteomes" id="UP000199696">
    <property type="component" value="Unassembled WGS sequence"/>
</dbReference>
<name>A0A1C6V202_9ACTN</name>
<dbReference type="InterPro" id="IPR000873">
    <property type="entry name" value="AMP-dep_synth/lig_dom"/>
</dbReference>
<dbReference type="AlphaFoldDB" id="A0A1C6V202"/>
<evidence type="ECO:0000259" key="1">
    <source>
        <dbReference type="Pfam" id="PF00501"/>
    </source>
</evidence>
<evidence type="ECO:0000259" key="2">
    <source>
        <dbReference type="Pfam" id="PF13193"/>
    </source>
</evidence>
<dbReference type="PANTHER" id="PTHR45527:SF1">
    <property type="entry name" value="FATTY ACID SYNTHASE"/>
    <property type="match status" value="1"/>
</dbReference>
<feature type="domain" description="AMP-binding enzyme C-terminal" evidence="2">
    <location>
        <begin position="249"/>
        <end position="285"/>
    </location>
</feature>
<dbReference type="GO" id="GO:0031177">
    <property type="term" value="F:phosphopantetheine binding"/>
    <property type="evidence" value="ECO:0007669"/>
    <property type="project" value="TreeGrafter"/>
</dbReference>
<evidence type="ECO:0000313" key="3">
    <source>
        <dbReference type="EMBL" id="SCL60174.1"/>
    </source>
</evidence>
<dbReference type="InterPro" id="IPR042099">
    <property type="entry name" value="ANL_N_sf"/>
</dbReference>
<dbReference type="EMBL" id="FMHY01000002">
    <property type="protein sequence ID" value="SCL60174.1"/>
    <property type="molecule type" value="Genomic_DNA"/>
</dbReference>
<proteinExistence type="predicted"/>
<accession>A0A1C6V202</accession>
<dbReference type="Gene3D" id="3.30.300.30">
    <property type="match status" value="1"/>
</dbReference>
<reference evidence="4" key="1">
    <citation type="submission" date="2016-06" db="EMBL/GenBank/DDBJ databases">
        <authorList>
            <person name="Varghese N."/>
            <person name="Submissions Spin"/>
        </authorList>
    </citation>
    <scope>NUCLEOTIDE SEQUENCE [LARGE SCALE GENOMIC DNA]</scope>
    <source>
        <strain evidence="4">DSM 44814</strain>
    </source>
</reference>
<dbReference type="Pfam" id="PF13193">
    <property type="entry name" value="AMP-binding_C"/>
    <property type="match status" value="1"/>
</dbReference>
<dbReference type="InterPro" id="IPR025110">
    <property type="entry name" value="AMP-bd_C"/>
</dbReference>
<dbReference type="SUPFAM" id="SSF56801">
    <property type="entry name" value="Acetyl-CoA synthetase-like"/>
    <property type="match status" value="1"/>
</dbReference>
<dbReference type="GO" id="GO:0044550">
    <property type="term" value="P:secondary metabolite biosynthetic process"/>
    <property type="evidence" value="ECO:0007669"/>
    <property type="project" value="TreeGrafter"/>
</dbReference>
<dbReference type="Pfam" id="PF00501">
    <property type="entry name" value="AMP-binding"/>
    <property type="match status" value="1"/>
</dbReference>
<dbReference type="GO" id="GO:0005737">
    <property type="term" value="C:cytoplasm"/>
    <property type="evidence" value="ECO:0007669"/>
    <property type="project" value="TreeGrafter"/>
</dbReference>
<dbReference type="Gene3D" id="3.40.50.12780">
    <property type="entry name" value="N-terminal domain of ligase-like"/>
    <property type="match status" value="1"/>
</dbReference>
<organism evidence="3 4">
    <name type="scientific">Micromonospora eburnea</name>
    <dbReference type="NCBI Taxonomy" id="227316"/>
    <lineage>
        <taxon>Bacteria</taxon>
        <taxon>Bacillati</taxon>
        <taxon>Actinomycetota</taxon>
        <taxon>Actinomycetes</taxon>
        <taxon>Micromonosporales</taxon>
        <taxon>Micromonosporaceae</taxon>
        <taxon>Micromonospora</taxon>
    </lineage>
</organism>
<dbReference type="STRING" id="227316.GA0070604_4237"/>
<feature type="domain" description="AMP-dependent synthetase/ligase" evidence="1">
    <location>
        <begin position="3"/>
        <end position="190"/>
    </location>
</feature>
<keyword evidence="4" id="KW-1185">Reference proteome</keyword>
<sequence>MEIPHRAVVNFLAAMARTPGVVATDVVLALTSPSFDISVLELIVPLTVGARTVVASTTDARDPQRLINLIRRNQVTVVQATPVAWGQLVDFAPQDLRLRLALSGGEALNRSLANRLCALADEVWNMYGPTETTVWSLAGRVRPDQEGAPVPIGRPIDNTSAWVLDRAGEVLPAGVVGELHIGGAGLALGYRGRPELTGQRFVPGSTATGGARLYRTGDLVRLRGDGEFEFHGRTDTQIKIRGHRVEPDEVAALLRRHPQVRDAVVVARWDDDQEPRLVAYVVPRDAEAAPPG</sequence>
<protein>
    <submittedName>
        <fullName evidence="3">Amino acid adenylation domain-containing protein</fullName>
    </submittedName>
</protein>